<dbReference type="EMBL" id="CM023478">
    <property type="protein sequence ID" value="KAH7932642.1"/>
    <property type="molecule type" value="Genomic_DNA"/>
</dbReference>
<sequence>MSKAPEAYIVCKHLQCAQKLGNTWTGYVDSQEEYDEFIRDLAAFGISFNTLRTRSSLSEKGRLLLCTQRGDVVINEDAPFKVVETSKRCSIFQKPSQEEETSGLEATSTESTEPPCLKKGICTAMMSVKQIERYPEFRVPHLNHYSTKRGRDAAVATTLSRLRLALKKEAAGKPVLRQHRFYISMDVKGCHHHHVSDSICEEQPVNVNALQNKTELAEPNQTSTGIIGRCLTYYVKEVLVTNKPSPVITSEDCYATKQCISDHIQRALRKDGFSSLKRKGIAKCVEELNEKVPMTSPLFFTYEQRTRRELQSDDEHQTVQLDCDVLAAVASECKAALLRCTHTDFMKNLMLKYCEVVLCMEAAYGGTDYALPVFLIYFKTPSCHAVVGAFVVHFEMANCMEEMLDLFKASDSDSVSTKFWVIEHSRADIEALCCTFPRSHPLLCNFHREQAWRGWRSKEASIVSNVSLVKKMLQRVAHSKNDEERKLAVEALEQSPHWQRNKKLQGFICQKWLLLSEMLAKMRKCAFRFDDMDEDLETKSEKLQACLTEGGSHHDVRGLVRVFAKTFSPESEKQALQVSTSSLPSYPLFNVALPKFLHGKPSAVTKQIMEHLTRAANYRRLHAPGVEAYPAGNCWQPWDANICLLTGMFLACV</sequence>
<dbReference type="Proteomes" id="UP000821865">
    <property type="component" value="Chromosome 9"/>
</dbReference>
<comment type="caution">
    <text evidence="1">The sequence shown here is derived from an EMBL/GenBank/DDBJ whole genome shotgun (WGS) entry which is preliminary data.</text>
</comment>
<keyword evidence="2" id="KW-1185">Reference proteome</keyword>
<evidence type="ECO:0000313" key="2">
    <source>
        <dbReference type="Proteomes" id="UP000821865"/>
    </source>
</evidence>
<accession>A0ACB8C1Z3</accession>
<organism evidence="1 2">
    <name type="scientific">Dermacentor silvarum</name>
    <name type="common">Tick</name>
    <dbReference type="NCBI Taxonomy" id="543639"/>
    <lineage>
        <taxon>Eukaryota</taxon>
        <taxon>Metazoa</taxon>
        <taxon>Ecdysozoa</taxon>
        <taxon>Arthropoda</taxon>
        <taxon>Chelicerata</taxon>
        <taxon>Arachnida</taxon>
        <taxon>Acari</taxon>
        <taxon>Parasitiformes</taxon>
        <taxon>Ixodida</taxon>
        <taxon>Ixodoidea</taxon>
        <taxon>Ixodidae</taxon>
        <taxon>Rhipicephalinae</taxon>
        <taxon>Dermacentor</taxon>
    </lineage>
</organism>
<reference evidence="1" key="1">
    <citation type="submission" date="2020-05" db="EMBL/GenBank/DDBJ databases">
        <title>Large-scale comparative analyses of tick genomes elucidate their genetic diversity and vector capacities.</title>
        <authorList>
            <person name="Jia N."/>
            <person name="Wang J."/>
            <person name="Shi W."/>
            <person name="Du L."/>
            <person name="Sun Y."/>
            <person name="Zhan W."/>
            <person name="Jiang J."/>
            <person name="Wang Q."/>
            <person name="Zhang B."/>
            <person name="Ji P."/>
            <person name="Sakyi L.B."/>
            <person name="Cui X."/>
            <person name="Yuan T."/>
            <person name="Jiang B."/>
            <person name="Yang W."/>
            <person name="Lam T.T.-Y."/>
            <person name="Chang Q."/>
            <person name="Ding S."/>
            <person name="Wang X."/>
            <person name="Zhu J."/>
            <person name="Ruan X."/>
            <person name="Zhao L."/>
            <person name="Wei J."/>
            <person name="Que T."/>
            <person name="Du C."/>
            <person name="Cheng J."/>
            <person name="Dai P."/>
            <person name="Han X."/>
            <person name="Huang E."/>
            <person name="Gao Y."/>
            <person name="Liu J."/>
            <person name="Shao H."/>
            <person name="Ye R."/>
            <person name="Li L."/>
            <person name="Wei W."/>
            <person name="Wang X."/>
            <person name="Wang C."/>
            <person name="Yang T."/>
            <person name="Huo Q."/>
            <person name="Li W."/>
            <person name="Guo W."/>
            <person name="Chen H."/>
            <person name="Zhou L."/>
            <person name="Ni X."/>
            <person name="Tian J."/>
            <person name="Zhou Y."/>
            <person name="Sheng Y."/>
            <person name="Liu T."/>
            <person name="Pan Y."/>
            <person name="Xia L."/>
            <person name="Li J."/>
            <person name="Zhao F."/>
            <person name="Cao W."/>
        </authorList>
    </citation>
    <scope>NUCLEOTIDE SEQUENCE</scope>
    <source>
        <strain evidence="1">Dsil-2018</strain>
    </source>
</reference>
<name>A0ACB8C1Z3_DERSI</name>
<gene>
    <name evidence="1" type="ORF">HPB49_000383</name>
</gene>
<protein>
    <submittedName>
        <fullName evidence="1">Uncharacterized protein</fullName>
    </submittedName>
</protein>
<evidence type="ECO:0000313" key="1">
    <source>
        <dbReference type="EMBL" id="KAH7932642.1"/>
    </source>
</evidence>
<proteinExistence type="predicted"/>